<dbReference type="KEGG" id="pmt:PMT_1533"/>
<sequence>MESGAISLRRRLACLSGDQSQELLQGSIAKKLKFSWGFLVDAKDYIFSSAIHLQIAQCSFTISSGRFSCVFSCPFGGSFSYLTQ</sequence>
<evidence type="ECO:0000313" key="1">
    <source>
        <dbReference type="EMBL" id="CAE21708.1"/>
    </source>
</evidence>
<evidence type="ECO:0000313" key="2">
    <source>
        <dbReference type="Proteomes" id="UP000001423"/>
    </source>
</evidence>
<dbReference type="HOGENOM" id="CLU_2524853_0_0_3"/>
<keyword evidence="2" id="KW-1185">Reference proteome</keyword>
<accession>Q7V5M0</accession>
<protein>
    <submittedName>
        <fullName evidence="1">Uncharacterized protein</fullName>
    </submittedName>
</protein>
<dbReference type="AlphaFoldDB" id="Q7V5M0"/>
<organism evidence="1 2">
    <name type="scientific">Prochlorococcus marinus (strain MIT 9313)</name>
    <dbReference type="NCBI Taxonomy" id="74547"/>
    <lineage>
        <taxon>Bacteria</taxon>
        <taxon>Bacillati</taxon>
        <taxon>Cyanobacteriota</taxon>
        <taxon>Cyanophyceae</taxon>
        <taxon>Synechococcales</taxon>
        <taxon>Prochlorococcaceae</taxon>
        <taxon>Prochlorococcus</taxon>
    </lineage>
</organism>
<dbReference type="EMBL" id="BX548175">
    <property type="protein sequence ID" value="CAE21708.1"/>
    <property type="molecule type" value="Genomic_DNA"/>
</dbReference>
<proteinExistence type="predicted"/>
<reference evidence="1 2" key="1">
    <citation type="journal article" date="2003" name="Nature">
        <title>Genome divergence in two Prochlorococcus ecotypes reflects oceanic niche differentiation.</title>
        <authorList>
            <person name="Rocap G."/>
            <person name="Larimer F.W."/>
            <person name="Lamerdin J.E."/>
            <person name="Malfatti S."/>
            <person name="Chain P."/>
            <person name="Ahlgren N.A."/>
            <person name="Arellano A."/>
            <person name="Coleman M."/>
            <person name="Hauser L."/>
            <person name="Hess W.R."/>
            <person name="Johnson Z.I."/>
            <person name="Land M.L."/>
            <person name="Lindell D."/>
            <person name="Post A.F."/>
            <person name="Regala W."/>
            <person name="Shah M."/>
            <person name="Shaw S.L."/>
            <person name="Steglich C."/>
            <person name="Sullivan M.B."/>
            <person name="Ting C.S."/>
            <person name="Tolonen A."/>
            <person name="Webb E.A."/>
            <person name="Zinser E.R."/>
            <person name="Chisholm S.W."/>
        </authorList>
    </citation>
    <scope>NUCLEOTIDE SEQUENCE [LARGE SCALE GENOMIC DNA]</scope>
    <source>
        <strain evidence="2">MIT 9313</strain>
    </source>
</reference>
<name>Q7V5M0_PROMM</name>
<dbReference type="Proteomes" id="UP000001423">
    <property type="component" value="Chromosome"/>
</dbReference>
<gene>
    <name evidence="1" type="ordered locus">PMT_1533</name>
</gene>